<name>L0JDZ9_PREDD</name>
<dbReference type="InterPro" id="IPR025380">
    <property type="entry name" value="DUF4369"/>
</dbReference>
<dbReference type="EMBL" id="CP003368">
    <property type="protein sequence ID" value="AGB28561.1"/>
    <property type="molecule type" value="Genomic_DNA"/>
</dbReference>
<evidence type="ECO:0000313" key="2">
    <source>
        <dbReference type="EMBL" id="AGB28561.1"/>
    </source>
</evidence>
<evidence type="ECO:0000313" key="3">
    <source>
        <dbReference type="Proteomes" id="UP000010862"/>
    </source>
</evidence>
<sequence length="351" mass="39105">MGGLFPFYTYILCAFSGMSVMYKSLLFCSLALLLVSCGVDSKHFKIEGRFLHMNQGELYVYGGDGSVDGIDTIKVEGGRFAYEMPCEHASTLMLVFPNFSEQPIFAEPGKSVDIDGDASHLKELKVKGTDDNELMTKFRQQTANASPPETKRYARQFCEDYPESAVSVYLMRRYFVTAVEPDYRQAVTLIRMMEPRQPANGQLVRMKQLLKALGSTGVGAALPAFTAYDMNGRLVSSSSLSTGLVVVCTWASWSYESTDMLRQIHQLQRSSQGRLKVVSISLDAGKQDCRPTLKNDSISWPNICDGMMFDGKTVQHLGLKAVPDNLLLRNGRIIARSLSPQELQQKIKQNL</sequence>
<dbReference type="AlphaFoldDB" id="L0JDZ9"/>
<dbReference type="Pfam" id="PF14289">
    <property type="entry name" value="DUF4369"/>
    <property type="match status" value="1"/>
</dbReference>
<protein>
    <submittedName>
        <fullName evidence="2">Thioredoxin domain-containing protein</fullName>
    </submittedName>
</protein>
<gene>
    <name evidence="2" type="ordered locus">Prede_1237</name>
</gene>
<dbReference type="KEGG" id="pdt:Prede_1237"/>
<dbReference type="Proteomes" id="UP000010862">
    <property type="component" value="Chromosome 1"/>
</dbReference>
<feature type="domain" description="DUF4369" evidence="1">
    <location>
        <begin position="44"/>
        <end position="135"/>
    </location>
</feature>
<dbReference type="InterPro" id="IPR036249">
    <property type="entry name" value="Thioredoxin-like_sf"/>
</dbReference>
<dbReference type="SUPFAM" id="SSF52833">
    <property type="entry name" value="Thioredoxin-like"/>
    <property type="match status" value="1"/>
</dbReference>
<evidence type="ECO:0000259" key="1">
    <source>
        <dbReference type="Pfam" id="PF14289"/>
    </source>
</evidence>
<reference evidence="3" key="1">
    <citation type="submission" date="2012-02" db="EMBL/GenBank/DDBJ databases">
        <title>Complete sequence of chromosome 1 of Prevotella dentalis DSM 3688.</title>
        <authorList>
            <person name="Lucas S."/>
            <person name="Copeland A."/>
            <person name="Lapidus A."/>
            <person name="Glavina del Rio T."/>
            <person name="Dalin E."/>
            <person name="Tice H."/>
            <person name="Bruce D."/>
            <person name="Goodwin L."/>
            <person name="Pitluck S."/>
            <person name="Peters L."/>
            <person name="Mikhailova N."/>
            <person name="Chertkov O."/>
            <person name="Kyrpides N."/>
            <person name="Mavromatis K."/>
            <person name="Ivanova N."/>
            <person name="Brettin T."/>
            <person name="Detter J.C."/>
            <person name="Han C."/>
            <person name="Larimer F."/>
            <person name="Land M."/>
            <person name="Hauser L."/>
            <person name="Markowitz V."/>
            <person name="Cheng J.-F."/>
            <person name="Hugenholtz P."/>
            <person name="Woyke T."/>
            <person name="Wu D."/>
            <person name="Gronow S."/>
            <person name="Wellnitz S."/>
            <person name="Brambilla E."/>
            <person name="Klenk H.-P."/>
            <person name="Eisen J.A."/>
        </authorList>
    </citation>
    <scope>NUCLEOTIDE SEQUENCE [LARGE SCALE GENOMIC DNA]</scope>
    <source>
        <strain evidence="3">ATCC 49559 / DSM 3688 / JCM 13448 / NCTC 12043 / ES 2772</strain>
    </source>
</reference>
<keyword evidence="3" id="KW-1185">Reference proteome</keyword>
<dbReference type="PATRIC" id="fig|908937.9.peg.1289"/>
<proteinExistence type="predicted"/>
<organism evidence="2 3">
    <name type="scientific">Prevotella dentalis (strain ATCC 49559 / DSM 3688 / JCM 13448 / NCTC 12043 / ES 2772)</name>
    <name type="common">Mitsuokella dentalis</name>
    <dbReference type="NCBI Taxonomy" id="908937"/>
    <lineage>
        <taxon>Bacteria</taxon>
        <taxon>Pseudomonadati</taxon>
        <taxon>Bacteroidota</taxon>
        <taxon>Bacteroidia</taxon>
        <taxon>Bacteroidales</taxon>
        <taxon>Prevotellaceae</taxon>
        <taxon>Prevotella</taxon>
    </lineage>
</organism>
<dbReference type="HOGENOM" id="CLU_042529_1_0_10"/>
<accession>L0JDZ9</accession>
<dbReference type="Gene3D" id="3.40.30.10">
    <property type="entry name" value="Glutaredoxin"/>
    <property type="match status" value="1"/>
</dbReference>